<dbReference type="SUPFAM" id="SSF53383">
    <property type="entry name" value="PLP-dependent transferases"/>
    <property type="match status" value="1"/>
</dbReference>
<reference evidence="11 12" key="1">
    <citation type="submission" date="2023-03" db="EMBL/GenBank/DDBJ databases">
        <title>Halomonas sp. nov., isolated from Korean tranditional fermented seafood 'Jeotgal'.</title>
        <authorList>
            <person name="Kim B."/>
            <person name="Shin N.-R."/>
        </authorList>
    </citation>
    <scope>NUCLEOTIDE SEQUENCE [LARGE SCALE GENOMIC DNA]</scope>
    <source>
        <strain evidence="11 12">SG2L-4</strain>
    </source>
</reference>
<dbReference type="NCBIfam" id="NF004624">
    <property type="entry name" value="PRK05964.1"/>
    <property type="match status" value="1"/>
</dbReference>
<proteinExistence type="inferred from homology"/>
<comment type="pathway">
    <text evidence="2 9">Cofactor biosynthesis; biotin biosynthesis; 7,8-diaminononanoate from 8-amino-7-oxononanoate (SAM route): step 1/1.</text>
</comment>
<dbReference type="NCBIfam" id="TIGR00508">
    <property type="entry name" value="bioA"/>
    <property type="match status" value="1"/>
</dbReference>
<evidence type="ECO:0000256" key="5">
    <source>
        <dbReference type="ARBA" id="ARBA00022691"/>
    </source>
</evidence>
<comment type="subunit">
    <text evidence="9">Homodimer.</text>
</comment>
<feature type="modified residue" description="N6-(pyridoxal phosphate)lysine" evidence="9">
    <location>
        <position position="273"/>
    </location>
</feature>
<organism evidence="11 12">
    <name type="scientific">Halomonas piscis</name>
    <dbReference type="NCBI Taxonomy" id="3031727"/>
    <lineage>
        <taxon>Bacteria</taxon>
        <taxon>Pseudomonadati</taxon>
        <taxon>Pseudomonadota</taxon>
        <taxon>Gammaproteobacteria</taxon>
        <taxon>Oceanospirillales</taxon>
        <taxon>Halomonadaceae</taxon>
        <taxon>Halomonas</taxon>
    </lineage>
</organism>
<dbReference type="Gene3D" id="3.40.640.10">
    <property type="entry name" value="Type I PLP-dependent aspartate aminotransferase-like (Major domain)"/>
    <property type="match status" value="1"/>
</dbReference>
<evidence type="ECO:0000256" key="6">
    <source>
        <dbReference type="ARBA" id="ARBA00022756"/>
    </source>
</evidence>
<keyword evidence="12" id="KW-1185">Reference proteome</keyword>
<feature type="binding site" evidence="9">
    <location>
        <position position="244"/>
    </location>
    <ligand>
        <name>pyridoxal 5'-phosphate</name>
        <dbReference type="ChEBI" id="CHEBI:597326"/>
    </ligand>
</feature>
<feature type="binding site" evidence="9">
    <location>
        <begin position="108"/>
        <end position="109"/>
    </location>
    <ligand>
        <name>pyridoxal 5'-phosphate</name>
        <dbReference type="ChEBI" id="CHEBI:597326"/>
    </ligand>
</feature>
<dbReference type="PROSITE" id="PS00600">
    <property type="entry name" value="AA_TRANSFER_CLASS_3"/>
    <property type="match status" value="1"/>
</dbReference>
<comment type="similarity">
    <text evidence="9">Belongs to the class-III pyridoxal-phosphate-dependent aminotransferase family. BioA subfamily.</text>
</comment>
<accession>A0ABY9Z117</accession>
<evidence type="ECO:0000256" key="7">
    <source>
        <dbReference type="ARBA" id="ARBA00022898"/>
    </source>
</evidence>
<dbReference type="EC" id="2.6.1.62" evidence="9"/>
<dbReference type="InterPro" id="IPR049704">
    <property type="entry name" value="Aminotrans_3_PPA_site"/>
</dbReference>
<feature type="binding site" evidence="9">
    <location>
        <position position="141"/>
    </location>
    <ligand>
        <name>substrate</name>
    </ligand>
</feature>
<evidence type="ECO:0000313" key="11">
    <source>
        <dbReference type="EMBL" id="WNK20821.1"/>
    </source>
</evidence>
<dbReference type="InterPro" id="IPR005814">
    <property type="entry name" value="Aminotrans_3"/>
</dbReference>
<evidence type="ECO:0000256" key="4">
    <source>
        <dbReference type="ARBA" id="ARBA00022679"/>
    </source>
</evidence>
<dbReference type="Gene3D" id="3.90.1150.10">
    <property type="entry name" value="Aspartate Aminotransferase, domain 1"/>
    <property type="match status" value="1"/>
</dbReference>
<feature type="binding site" evidence="9">
    <location>
        <position position="394"/>
    </location>
    <ligand>
        <name>substrate</name>
    </ligand>
</feature>
<evidence type="ECO:0000256" key="10">
    <source>
        <dbReference type="SAM" id="MobiDB-lite"/>
    </source>
</evidence>
<dbReference type="InterPro" id="IPR015422">
    <property type="entry name" value="PyrdxlP-dep_Trfase_small"/>
</dbReference>
<evidence type="ECO:0000256" key="8">
    <source>
        <dbReference type="ARBA" id="ARBA00048449"/>
    </source>
</evidence>
<dbReference type="RefSeq" id="WP_311884648.1">
    <property type="nucleotide sequence ID" value="NZ_CP119391.1"/>
</dbReference>
<evidence type="ECO:0000256" key="9">
    <source>
        <dbReference type="HAMAP-Rule" id="MF_00834"/>
    </source>
</evidence>
<dbReference type="Pfam" id="PF00202">
    <property type="entry name" value="Aminotran_3"/>
    <property type="match status" value="1"/>
</dbReference>
<evidence type="ECO:0000256" key="2">
    <source>
        <dbReference type="ARBA" id="ARBA00005063"/>
    </source>
</evidence>
<feature type="site" description="Participates in the substrate recognition with KAPA and in a stacking interaction with the adenine ring of SAM" evidence="9">
    <location>
        <position position="9"/>
    </location>
</feature>
<comment type="cofactor">
    <cofactor evidence="1 9">
        <name>pyridoxal 5'-phosphate</name>
        <dbReference type="ChEBI" id="CHEBI:597326"/>
    </cofactor>
</comment>
<sequence>MTSPVWHPYQRLNPRPEQDPAVPRVIGGEGPYFYLEGGERLLDACCSWWCMIHGYRHPRLVRAIAEQADTLSHVMLAGLTHDPAEQLARALVRVTPEGLNHVFFIDSGSVGMEVAMKMALQYHILTGRPEKTRMLALKRGYHGDTSGCMAVCDPESGMHRLFSPLLPRHHFAPAPTAPFDAAPEDVEDDLAGLRAVLEQHHHEIAALLMEPLLQAAGGLNMTSPHYLCGARELCDEFNVLLVFDEVATGFGRTGKMFAANHAEVTPDIMVLSKGLTGGYLGHAATLATDRIHDAFRGESDRHAFMHGPTFMGNPLACRVALESLAVFEEEHYLEKIARLSRVLTRELCEDAELAAHPAVADVRVLGAAAVIEVYEAADLDGLRDFARARGVWLRAFKNYLYTMPAYITTEAEMVTITDVMKAWFLAHSGLLARLGKAERDAQVQQRQRAQ</sequence>
<keyword evidence="3 9" id="KW-0032">Aminotransferase</keyword>
<comment type="catalytic activity">
    <reaction evidence="8 9">
        <text>(8S)-8-amino-7-oxononanoate + S-adenosyl-L-methionine = S-adenosyl-4-methylsulfanyl-2-oxobutanoate + (7R,8S)-7,8-diammoniononanoate</text>
        <dbReference type="Rhea" id="RHEA:16861"/>
        <dbReference type="ChEBI" id="CHEBI:16490"/>
        <dbReference type="ChEBI" id="CHEBI:59789"/>
        <dbReference type="ChEBI" id="CHEBI:149468"/>
        <dbReference type="ChEBI" id="CHEBI:149469"/>
        <dbReference type="EC" id="2.6.1.62"/>
    </reaction>
</comment>
<feature type="region of interest" description="Disordered" evidence="10">
    <location>
        <begin position="1"/>
        <end position="21"/>
    </location>
</feature>
<keyword evidence="5 9" id="KW-0949">S-adenosyl-L-methionine</keyword>
<evidence type="ECO:0000256" key="3">
    <source>
        <dbReference type="ARBA" id="ARBA00022576"/>
    </source>
</evidence>
<evidence type="ECO:0000256" key="1">
    <source>
        <dbReference type="ARBA" id="ARBA00001933"/>
    </source>
</evidence>
<keyword evidence="6 9" id="KW-0093">Biotin biosynthesis</keyword>
<comment type="function">
    <text evidence="9">Catalyzes the transfer of the alpha-amino group from S-adenosyl-L-methionine (SAM) to 7-keto-8-aminopelargonic acid (KAPA) to form 7,8-diaminopelargonic acid (DAPA). It is the only aminotransferase known to utilize SAM as an amino donor.</text>
</comment>
<dbReference type="GO" id="GO:0004015">
    <property type="term" value="F:adenosylmethionine-8-amino-7-oxononanoate transaminase activity"/>
    <property type="evidence" value="ECO:0007669"/>
    <property type="project" value="UniProtKB-EC"/>
</dbReference>
<dbReference type="PANTHER" id="PTHR42684">
    <property type="entry name" value="ADENOSYLMETHIONINE-8-AMINO-7-OXONONANOATE AMINOTRANSFERASE"/>
    <property type="match status" value="1"/>
</dbReference>
<keyword evidence="7 9" id="KW-0663">Pyridoxal phosphate</keyword>
<dbReference type="EMBL" id="CP119391">
    <property type="protein sequence ID" value="WNK20821.1"/>
    <property type="molecule type" value="Genomic_DNA"/>
</dbReference>
<dbReference type="PANTHER" id="PTHR42684:SF17">
    <property type="entry name" value="ADENOSYLMETHIONINE-8-AMINO-7-OXONONANOATE AMINOTRANSFERASE"/>
    <property type="match status" value="1"/>
</dbReference>
<feature type="binding site" evidence="9">
    <location>
        <position position="48"/>
    </location>
    <ligand>
        <name>substrate</name>
    </ligand>
</feature>
<keyword evidence="9" id="KW-0963">Cytoplasm</keyword>
<feature type="binding site" evidence="9">
    <location>
        <begin position="308"/>
        <end position="309"/>
    </location>
    <ligand>
        <name>pyridoxal 5'-phosphate</name>
        <dbReference type="ChEBI" id="CHEBI:597326"/>
    </ligand>
</feature>
<dbReference type="InterPro" id="IPR005815">
    <property type="entry name" value="BioA"/>
</dbReference>
<dbReference type="CDD" id="cd00610">
    <property type="entry name" value="OAT_like"/>
    <property type="match status" value="1"/>
</dbReference>
<dbReference type="InterPro" id="IPR015421">
    <property type="entry name" value="PyrdxlP-dep_Trfase_major"/>
</dbReference>
<comment type="subcellular location">
    <subcellularLocation>
        <location evidence="9">Cytoplasm</location>
    </subcellularLocation>
</comment>
<feature type="binding site" evidence="9">
    <location>
        <position position="273"/>
    </location>
    <ligand>
        <name>substrate</name>
    </ligand>
</feature>
<feature type="binding site" evidence="9">
    <location>
        <position position="307"/>
    </location>
    <ligand>
        <name>substrate</name>
    </ligand>
</feature>
<gene>
    <name evidence="9 11" type="primary">bioA</name>
    <name evidence="11" type="ORF">P1P91_03830</name>
</gene>
<dbReference type="InterPro" id="IPR015424">
    <property type="entry name" value="PyrdxlP-dep_Trfase"/>
</dbReference>
<protein>
    <recommendedName>
        <fullName evidence="9">Adenosylmethionine-8-amino-7-oxononanoate aminotransferase</fullName>
        <ecNumber evidence="9">2.6.1.62</ecNumber>
    </recommendedName>
    <alternativeName>
        <fullName evidence="9">7,8-diamino-pelargonic acid aminotransferase</fullName>
        <shortName evidence="9">DAPA AT</shortName>
        <shortName evidence="9">DAPA aminotransferase</shortName>
    </alternativeName>
    <alternativeName>
        <fullName evidence="9">7,8-diaminononanoate synthase</fullName>
        <shortName evidence="9">DANS</shortName>
    </alternativeName>
    <alternativeName>
        <fullName evidence="9">Diaminopelargonic acid synthase</fullName>
    </alternativeName>
</protein>
<evidence type="ECO:0000313" key="12">
    <source>
        <dbReference type="Proteomes" id="UP001301869"/>
    </source>
</evidence>
<dbReference type="HAMAP" id="MF_00834">
    <property type="entry name" value="BioA"/>
    <property type="match status" value="1"/>
</dbReference>
<name>A0ABY9Z117_9GAMM</name>
<dbReference type="Proteomes" id="UP001301869">
    <property type="component" value="Chromosome"/>
</dbReference>
<keyword evidence="4 9" id="KW-0808">Transferase</keyword>